<keyword evidence="7" id="KW-0315">Glutamine amidotransferase</keyword>
<dbReference type="HAMAP" id="MF_01931">
    <property type="entry name" value="PurF"/>
    <property type="match status" value="1"/>
</dbReference>
<keyword evidence="12" id="KW-0460">Magnesium</keyword>
<evidence type="ECO:0000256" key="13">
    <source>
        <dbReference type="PIRSR" id="PIRSR000485-3"/>
    </source>
</evidence>
<gene>
    <name evidence="15" type="primary">PPAT</name>
    <name evidence="15" type="ORF">Anas_12143</name>
</gene>
<keyword evidence="5 11" id="KW-0808">Transferase</keyword>
<dbReference type="PIRSF" id="PIRSF000485">
    <property type="entry name" value="Amd_phspho_trans"/>
    <property type="match status" value="1"/>
</dbReference>
<dbReference type="InterPro" id="IPR005854">
    <property type="entry name" value="PurF"/>
</dbReference>
<dbReference type="InterPro" id="IPR029055">
    <property type="entry name" value="Ntn_hydrolases_N"/>
</dbReference>
<keyword evidence="12" id="KW-0479">Metal-binding</keyword>
<comment type="cofactor">
    <cofactor evidence="13">
        <name>[4Fe-4S] cluster</name>
        <dbReference type="ChEBI" id="CHEBI:49883"/>
    </cofactor>
    <text evidence="13">Binds 1 [4Fe-4S] cluster per subunit.</text>
</comment>
<keyword evidence="6 11" id="KW-0658">Purine biosynthesis</keyword>
<dbReference type="Pfam" id="PF13522">
    <property type="entry name" value="GATase_6"/>
    <property type="match status" value="1"/>
</dbReference>
<feature type="domain" description="Glutamine amidotransferase type-2" evidence="14">
    <location>
        <begin position="1"/>
        <end position="243"/>
    </location>
</feature>
<dbReference type="CDD" id="cd00715">
    <property type="entry name" value="GPATase_N"/>
    <property type="match status" value="1"/>
</dbReference>
<keyword evidence="4 11" id="KW-0328">Glycosyltransferase</keyword>
<dbReference type="Gene3D" id="3.60.20.10">
    <property type="entry name" value="Glutamine Phosphoribosylpyrophosphate, subunit 1, domain 1"/>
    <property type="match status" value="1"/>
</dbReference>
<feature type="binding site" evidence="12">
    <location>
        <position position="331"/>
    </location>
    <ligand>
        <name>Mg(2+)</name>
        <dbReference type="ChEBI" id="CHEBI:18420"/>
    </ligand>
</feature>
<dbReference type="Proteomes" id="UP000326759">
    <property type="component" value="Unassembled WGS sequence"/>
</dbReference>
<feature type="binding site" evidence="12">
    <location>
        <position position="394"/>
    </location>
    <ligand>
        <name>Mg(2+)</name>
        <dbReference type="ChEBI" id="CHEBI:18420"/>
    </ligand>
</feature>
<evidence type="ECO:0000256" key="3">
    <source>
        <dbReference type="ARBA" id="ARBA00011941"/>
    </source>
</evidence>
<dbReference type="AlphaFoldDB" id="A0A5N5TAH7"/>
<evidence type="ECO:0000256" key="1">
    <source>
        <dbReference type="ARBA" id="ARBA00005209"/>
    </source>
</evidence>
<proteinExistence type="inferred from homology"/>
<keyword evidence="13" id="KW-0411">Iron-sulfur</keyword>
<feature type="binding site" evidence="13">
    <location>
        <position position="430"/>
    </location>
    <ligand>
        <name>[4Fe-4S] cluster</name>
        <dbReference type="ChEBI" id="CHEBI:49883"/>
    </ligand>
</feature>
<dbReference type="EMBL" id="SEYY01005536">
    <property type="protein sequence ID" value="KAB7503257.1"/>
    <property type="molecule type" value="Genomic_DNA"/>
</dbReference>
<evidence type="ECO:0000256" key="11">
    <source>
        <dbReference type="PIRNR" id="PIRNR000485"/>
    </source>
</evidence>
<dbReference type="PANTHER" id="PTHR11907">
    <property type="entry name" value="AMIDOPHOSPHORIBOSYLTRANSFERASE"/>
    <property type="match status" value="1"/>
</dbReference>
<evidence type="ECO:0000256" key="4">
    <source>
        <dbReference type="ARBA" id="ARBA00022676"/>
    </source>
</evidence>
<evidence type="ECO:0000256" key="10">
    <source>
        <dbReference type="ARBA" id="ARBA00048545"/>
    </source>
</evidence>
<sequence>MLVSELFSVTQIKFKDFYFYWYERGQEGSGIVTSDGKGAHHFRQHKGQGLVSTIFKDDDLQKLSGVVGLGHNRYSTAGGLDPNNTQPFVVHTRHGPLAVAHNGQLINAAELRTTVLDRGVGLSTHSDSELIIQILSLTPPRGEKRGPDWPARIRHLVEATPTAYSLALMFEDKIYGVRDPFGVRPLCIGKLVPIQDSNECENSNSPTKVLGWILSSESCSFQSIGATFYREVMPGEIIEISPKGIRTLDIVPRPKTTHHSKYICTDNDDNHSKSDIEDIPPAFCIFEYVYFARPDSKFEGQQVYAVRQRCGKQLAIEAFIEADVISSIPESATPAALGYALQSGIPFAEVLCKNRYVGRSFILPDTRSRQLAVAKKFGVITENLFGKRVILVDDSIVRGNTVGPIIKLLRNAGAKEVHLRIASPPIKYPCYMGINIPTMNELIANKTDLEKLAEFVGADTLIYLTIEGLVKAVQEGAKPTTKNSAIGHCTACLDSKYPCHVDLEW</sequence>
<dbReference type="Gene3D" id="3.40.50.2020">
    <property type="match status" value="1"/>
</dbReference>
<dbReference type="SUPFAM" id="SSF56235">
    <property type="entry name" value="N-terminal nucleophile aminohydrolases (Ntn hydrolases)"/>
    <property type="match status" value="1"/>
</dbReference>
<keyword evidence="13" id="KW-0408">Iron</keyword>
<evidence type="ECO:0000313" key="16">
    <source>
        <dbReference type="Proteomes" id="UP000326759"/>
    </source>
</evidence>
<evidence type="ECO:0000259" key="14">
    <source>
        <dbReference type="PROSITE" id="PS51278"/>
    </source>
</evidence>
<comment type="pathway">
    <text evidence="1 11">Purine metabolism; IMP biosynthesis via de novo pathway; N(1)-(5-phospho-D-ribosyl)glycinamide from 5-phospho-alpha-D-ribose 1-diphosphate: step 1/2.</text>
</comment>
<keyword evidence="16" id="KW-1185">Reference proteome</keyword>
<dbReference type="UniPathway" id="UPA00074">
    <property type="reaction ID" value="UER00124"/>
</dbReference>
<evidence type="ECO:0000256" key="9">
    <source>
        <dbReference type="ARBA" id="ARBA00033776"/>
    </source>
</evidence>
<evidence type="ECO:0000256" key="5">
    <source>
        <dbReference type="ARBA" id="ARBA00022679"/>
    </source>
</evidence>
<evidence type="ECO:0000256" key="6">
    <source>
        <dbReference type="ARBA" id="ARBA00022755"/>
    </source>
</evidence>
<dbReference type="GO" id="GO:0006189">
    <property type="term" value="P:'de novo' IMP biosynthetic process"/>
    <property type="evidence" value="ECO:0007669"/>
    <property type="project" value="UniProtKB-UniPathway"/>
</dbReference>
<comment type="caution">
    <text evidence="15">The sequence shown here is derived from an EMBL/GenBank/DDBJ whole genome shotgun (WGS) entry which is preliminary data.</text>
</comment>
<dbReference type="InterPro" id="IPR017932">
    <property type="entry name" value="GATase_2_dom"/>
</dbReference>
<dbReference type="EC" id="2.4.2.14" evidence="3 11"/>
<feature type="binding site" evidence="13">
    <location>
        <position position="492"/>
    </location>
    <ligand>
        <name>[4Fe-4S] cluster</name>
        <dbReference type="ChEBI" id="CHEBI:49883"/>
    </ligand>
</feature>
<evidence type="ECO:0000313" key="15">
    <source>
        <dbReference type="EMBL" id="KAB7503257.1"/>
    </source>
</evidence>
<accession>A0A5N5TAH7</accession>
<evidence type="ECO:0000256" key="8">
    <source>
        <dbReference type="ARBA" id="ARBA00033770"/>
    </source>
</evidence>
<organism evidence="15 16">
    <name type="scientific">Armadillidium nasatum</name>
    <dbReference type="NCBI Taxonomy" id="96803"/>
    <lineage>
        <taxon>Eukaryota</taxon>
        <taxon>Metazoa</taxon>
        <taxon>Ecdysozoa</taxon>
        <taxon>Arthropoda</taxon>
        <taxon>Crustacea</taxon>
        <taxon>Multicrustacea</taxon>
        <taxon>Malacostraca</taxon>
        <taxon>Eumalacostraca</taxon>
        <taxon>Peracarida</taxon>
        <taxon>Isopoda</taxon>
        <taxon>Oniscidea</taxon>
        <taxon>Crinocheta</taxon>
        <taxon>Armadillidiidae</taxon>
        <taxon>Armadillidium</taxon>
    </lineage>
</organism>
<dbReference type="GO" id="GO:0004044">
    <property type="term" value="F:amidophosphoribosyltransferase activity"/>
    <property type="evidence" value="ECO:0007669"/>
    <property type="project" value="UniProtKB-EC"/>
</dbReference>
<dbReference type="InterPro" id="IPR000836">
    <property type="entry name" value="PRTase_dom"/>
</dbReference>
<feature type="binding site" evidence="13">
    <location>
        <position position="489"/>
    </location>
    <ligand>
        <name>[4Fe-4S] cluster</name>
        <dbReference type="ChEBI" id="CHEBI:49883"/>
    </ligand>
</feature>
<comment type="cofactor">
    <cofactor evidence="12">
        <name>Mg(2+)</name>
        <dbReference type="ChEBI" id="CHEBI:18420"/>
    </cofactor>
    <text evidence="12">Binds 1 Mg(2+) ion per subunit.</text>
</comment>
<reference evidence="15 16" key="1">
    <citation type="journal article" date="2019" name="PLoS Biol.">
        <title>Sex chromosomes control vertical transmission of feminizing Wolbachia symbionts in an isopod.</title>
        <authorList>
            <person name="Becking T."/>
            <person name="Chebbi M.A."/>
            <person name="Giraud I."/>
            <person name="Moumen B."/>
            <person name="Laverre T."/>
            <person name="Caubet Y."/>
            <person name="Peccoud J."/>
            <person name="Gilbert C."/>
            <person name="Cordaux R."/>
        </authorList>
    </citation>
    <scope>NUCLEOTIDE SEQUENCE [LARGE SCALE GENOMIC DNA]</scope>
    <source>
        <strain evidence="15">ANa2</strain>
        <tissue evidence="15">Whole body excluding digestive tract and cuticle</tissue>
    </source>
</reference>
<protein>
    <recommendedName>
        <fullName evidence="8 11">Amidophosphoribosyltransferase</fullName>
        <shortName evidence="11">ATase</shortName>
        <ecNumber evidence="3 11">2.4.2.14</ecNumber>
    </recommendedName>
    <alternativeName>
        <fullName evidence="9 11">Glutamine phosphoribosylpyrophosphate amidotransferase</fullName>
    </alternativeName>
</protein>
<evidence type="ECO:0000256" key="12">
    <source>
        <dbReference type="PIRSR" id="PIRSR000485-2"/>
    </source>
</evidence>
<dbReference type="GO" id="GO:0051536">
    <property type="term" value="F:iron-sulfur cluster binding"/>
    <property type="evidence" value="ECO:0007669"/>
    <property type="project" value="UniProtKB-KW"/>
</dbReference>
<evidence type="ECO:0000256" key="2">
    <source>
        <dbReference type="ARBA" id="ARBA00010138"/>
    </source>
</evidence>
<dbReference type="GO" id="GO:0009113">
    <property type="term" value="P:purine nucleobase biosynthetic process"/>
    <property type="evidence" value="ECO:0007669"/>
    <property type="project" value="InterPro"/>
</dbReference>
<feature type="binding site" evidence="12">
    <location>
        <position position="393"/>
    </location>
    <ligand>
        <name>Mg(2+)</name>
        <dbReference type="ChEBI" id="CHEBI:18420"/>
    </ligand>
</feature>
<dbReference type="GO" id="GO:0046872">
    <property type="term" value="F:metal ion binding"/>
    <property type="evidence" value="ECO:0007669"/>
    <property type="project" value="UniProtKB-KW"/>
</dbReference>
<comment type="catalytic activity">
    <reaction evidence="10">
        <text>5-phospho-beta-D-ribosylamine + L-glutamate + diphosphate = 5-phospho-alpha-D-ribose 1-diphosphate + L-glutamine + H2O</text>
        <dbReference type="Rhea" id="RHEA:14905"/>
        <dbReference type="ChEBI" id="CHEBI:15377"/>
        <dbReference type="ChEBI" id="CHEBI:29985"/>
        <dbReference type="ChEBI" id="CHEBI:33019"/>
        <dbReference type="ChEBI" id="CHEBI:58017"/>
        <dbReference type="ChEBI" id="CHEBI:58359"/>
        <dbReference type="ChEBI" id="CHEBI:58681"/>
        <dbReference type="EC" id="2.4.2.14"/>
    </reaction>
    <physiologicalReaction direction="right-to-left" evidence="10">
        <dbReference type="Rhea" id="RHEA:14907"/>
    </physiologicalReaction>
</comment>
<evidence type="ECO:0000256" key="7">
    <source>
        <dbReference type="ARBA" id="ARBA00022962"/>
    </source>
</evidence>
<name>A0A5N5TAH7_9CRUS</name>
<dbReference type="OrthoDB" id="191723at2759"/>
<dbReference type="SUPFAM" id="SSF53271">
    <property type="entry name" value="PRTase-like"/>
    <property type="match status" value="1"/>
</dbReference>
<comment type="similarity">
    <text evidence="2 11">In the C-terminal section; belongs to the purine/pyrimidine phosphoribosyltransferase family.</text>
</comment>
<feature type="binding site" evidence="13">
    <location>
        <position position="284"/>
    </location>
    <ligand>
        <name>[4Fe-4S] cluster</name>
        <dbReference type="ChEBI" id="CHEBI:49883"/>
    </ligand>
</feature>
<dbReference type="CDD" id="cd06223">
    <property type="entry name" value="PRTases_typeI"/>
    <property type="match status" value="1"/>
</dbReference>
<dbReference type="InterPro" id="IPR035584">
    <property type="entry name" value="PurF_N"/>
</dbReference>
<dbReference type="InterPro" id="IPR029057">
    <property type="entry name" value="PRTase-like"/>
</dbReference>
<dbReference type="PROSITE" id="PS51278">
    <property type="entry name" value="GATASE_TYPE_2"/>
    <property type="match status" value="1"/>
</dbReference>